<evidence type="ECO:0000313" key="2">
    <source>
        <dbReference type="EMBL" id="MBB5020724.1"/>
    </source>
</evidence>
<keyword evidence="1" id="KW-1133">Transmembrane helix</keyword>
<keyword evidence="1" id="KW-0812">Transmembrane</keyword>
<dbReference type="InterPro" id="IPR002816">
    <property type="entry name" value="TraB/PrgY/GumN_fam"/>
</dbReference>
<feature type="transmembrane region" description="Helical" evidence="1">
    <location>
        <begin position="284"/>
        <end position="303"/>
    </location>
</feature>
<evidence type="ECO:0000313" key="3">
    <source>
        <dbReference type="Proteomes" id="UP000528322"/>
    </source>
</evidence>
<gene>
    <name evidence="2" type="ORF">HNR37_000027</name>
</gene>
<dbReference type="Pfam" id="PF01963">
    <property type="entry name" value="TraB_PrgY_gumN"/>
    <property type="match status" value="1"/>
</dbReference>
<dbReference type="EMBL" id="JACHID010000001">
    <property type="protein sequence ID" value="MBB5020724.1"/>
    <property type="molecule type" value="Genomic_DNA"/>
</dbReference>
<sequence>MQSNMEKKDFSPSESISCQRQLDEEQRSFLGSYPELEIVHYKGKTIILLGTAHISRQSVDAVQAIVSTIKPDAVAVELCPSRYRSLFDEDHWEKMNIFQVLREGKATMLLANLVLSSFQRRIGKSLGVKPGQEMVEAIRAANQCDARFILADREVQLTLKRAWGQASLWDKMRLLSVLMGSLFSNEELTERDLERMRSQDVLSEMLEEFSRHFPRLKSTLIDERDQYLAKKIVESPGDIIVAVIGAGHRQGIQRLIETSRVQEVSFDDLNRSPKPSKVLKGIKYIIPLIVVGIITYGFFYSSAEASWTMIQLWILVNGVLAAAFVAAALPHPLTVLAAFVAAPLTSLNPTIAAGWVAGLTEAWLRKPKVGDFMSLSNDIVSVRGFWKNGITKILLVVVFANVGSSLGTFIGIPVIASLLR</sequence>
<dbReference type="InterPro" id="IPR005230">
    <property type="entry name" value="TraB_bac"/>
</dbReference>
<evidence type="ECO:0000256" key="1">
    <source>
        <dbReference type="SAM" id="Phobius"/>
    </source>
</evidence>
<dbReference type="PANTHER" id="PTHR21530">
    <property type="entry name" value="PHEROMONE SHUTDOWN PROTEIN"/>
    <property type="match status" value="1"/>
</dbReference>
<keyword evidence="3" id="KW-1185">Reference proteome</keyword>
<comment type="caution">
    <text evidence="2">The sequence shown here is derived from an EMBL/GenBank/DDBJ whole genome shotgun (WGS) entry which is preliminary data.</text>
</comment>
<reference evidence="2 3" key="1">
    <citation type="submission" date="2020-08" db="EMBL/GenBank/DDBJ databases">
        <title>Genomic Encyclopedia of Type Strains, Phase IV (KMG-IV): sequencing the most valuable type-strain genomes for metagenomic binning, comparative biology and taxonomic classification.</title>
        <authorList>
            <person name="Goeker M."/>
        </authorList>
    </citation>
    <scope>NUCLEOTIDE SEQUENCE [LARGE SCALE GENOMIC DNA]</scope>
    <source>
        <strain evidence="2 3">DSM 22071</strain>
    </source>
</reference>
<organism evidence="2 3">
    <name type="scientific">Desulfurispira natronophila</name>
    <dbReference type="NCBI Taxonomy" id="682562"/>
    <lineage>
        <taxon>Bacteria</taxon>
        <taxon>Pseudomonadati</taxon>
        <taxon>Chrysiogenota</taxon>
        <taxon>Chrysiogenia</taxon>
        <taxon>Chrysiogenales</taxon>
        <taxon>Chrysiogenaceae</taxon>
        <taxon>Desulfurispira</taxon>
    </lineage>
</organism>
<accession>A0A7W7Y2H8</accession>
<dbReference type="AlphaFoldDB" id="A0A7W7Y2H8"/>
<dbReference type="InterPro" id="IPR046345">
    <property type="entry name" value="TraB_PrgY-like"/>
</dbReference>
<protein>
    <submittedName>
        <fullName evidence="2">Pheromone shutdown-related protein TraB</fullName>
    </submittedName>
</protein>
<dbReference type="PANTHER" id="PTHR21530:SF7">
    <property type="entry name" value="TRAB DOMAIN-CONTAINING PROTEIN"/>
    <property type="match status" value="1"/>
</dbReference>
<dbReference type="NCBIfam" id="TIGR00261">
    <property type="entry name" value="traB"/>
    <property type="match status" value="1"/>
</dbReference>
<feature type="transmembrane region" description="Helical" evidence="1">
    <location>
        <begin position="309"/>
        <end position="329"/>
    </location>
</feature>
<keyword evidence="1" id="KW-0472">Membrane</keyword>
<dbReference type="Proteomes" id="UP000528322">
    <property type="component" value="Unassembled WGS sequence"/>
</dbReference>
<name>A0A7W7Y2H8_9BACT</name>
<feature type="transmembrane region" description="Helical" evidence="1">
    <location>
        <begin position="393"/>
        <end position="419"/>
    </location>
</feature>
<proteinExistence type="predicted"/>
<dbReference type="CDD" id="cd14726">
    <property type="entry name" value="TraB_PrgY-like"/>
    <property type="match status" value="1"/>
</dbReference>
<feature type="transmembrane region" description="Helical" evidence="1">
    <location>
        <begin position="336"/>
        <end position="357"/>
    </location>
</feature>